<feature type="domain" description="Rubrerythrin diiron-binding" evidence="1">
    <location>
        <begin position="76"/>
        <end position="198"/>
    </location>
</feature>
<accession>A0A848LSM6</accession>
<comment type="caution">
    <text evidence="2">The sequence shown here is derived from an EMBL/GenBank/DDBJ whole genome shotgun (WGS) entry which is preliminary data.</text>
</comment>
<dbReference type="SUPFAM" id="SSF47240">
    <property type="entry name" value="Ferritin-like"/>
    <property type="match status" value="1"/>
</dbReference>
<dbReference type="CDD" id="cd00657">
    <property type="entry name" value="Ferritin_like"/>
    <property type="match status" value="1"/>
</dbReference>
<name>A0A848LSM6_9BACT</name>
<proteinExistence type="predicted"/>
<dbReference type="GO" id="GO:0046872">
    <property type="term" value="F:metal ion binding"/>
    <property type="evidence" value="ECO:0007669"/>
    <property type="project" value="InterPro"/>
</dbReference>
<gene>
    <name evidence="2" type="ORF">HG543_38440</name>
</gene>
<dbReference type="InterPro" id="IPR009078">
    <property type="entry name" value="Ferritin-like_SF"/>
</dbReference>
<dbReference type="InterPro" id="IPR012348">
    <property type="entry name" value="RNR-like"/>
</dbReference>
<organism evidence="2 3">
    <name type="scientific">Pyxidicoccus fallax</name>
    <dbReference type="NCBI Taxonomy" id="394095"/>
    <lineage>
        <taxon>Bacteria</taxon>
        <taxon>Pseudomonadati</taxon>
        <taxon>Myxococcota</taxon>
        <taxon>Myxococcia</taxon>
        <taxon>Myxococcales</taxon>
        <taxon>Cystobacterineae</taxon>
        <taxon>Myxococcaceae</taxon>
        <taxon>Pyxidicoccus</taxon>
    </lineage>
</organism>
<keyword evidence="3" id="KW-1185">Reference proteome</keyword>
<dbReference type="GO" id="GO:0016491">
    <property type="term" value="F:oxidoreductase activity"/>
    <property type="evidence" value="ECO:0007669"/>
    <property type="project" value="InterPro"/>
</dbReference>
<protein>
    <submittedName>
        <fullName evidence="2">Ferritin-like domain-containing protein</fullName>
    </submittedName>
</protein>
<dbReference type="AlphaFoldDB" id="A0A848LSM6"/>
<evidence type="ECO:0000259" key="1">
    <source>
        <dbReference type="Pfam" id="PF02915"/>
    </source>
</evidence>
<reference evidence="2 3" key="1">
    <citation type="submission" date="2020-04" db="EMBL/GenBank/DDBJ databases">
        <title>Draft genome of Pyxidicoccus fallax type strain.</title>
        <authorList>
            <person name="Whitworth D.E."/>
        </authorList>
    </citation>
    <scope>NUCLEOTIDE SEQUENCE [LARGE SCALE GENOMIC DNA]</scope>
    <source>
        <strain evidence="2 3">DSM 14698</strain>
    </source>
</reference>
<dbReference type="Gene3D" id="1.10.620.20">
    <property type="entry name" value="Ribonucleotide Reductase, subunit A"/>
    <property type="match status" value="1"/>
</dbReference>
<dbReference type="EMBL" id="JABBJJ010000263">
    <property type="protein sequence ID" value="NMO20691.1"/>
    <property type="molecule type" value="Genomic_DNA"/>
</dbReference>
<evidence type="ECO:0000313" key="2">
    <source>
        <dbReference type="EMBL" id="NMO20691.1"/>
    </source>
</evidence>
<dbReference type="Proteomes" id="UP000518300">
    <property type="component" value="Unassembled WGS sequence"/>
</dbReference>
<dbReference type="InterPro" id="IPR003251">
    <property type="entry name" value="Rr_diiron-bd_dom"/>
</dbReference>
<dbReference type="Pfam" id="PF02915">
    <property type="entry name" value="Rubrerythrin"/>
    <property type="match status" value="1"/>
</dbReference>
<sequence length="294" mass="32828">MRLLEYPCRRCTLCMGRLPPGKVQGRDGRLEAIPLVGGRTCRRGTREGPMIEAPSELLDAQVRRLVAEAWTFRRQVELDAELRFARLAEHLQRLSAPEPLVSLALRAAEDERRHAGMCEMLARAYGQEALPPPPEAVEEVAPEGMAFRERVLYELVAACCITETESTAVLTTLLVPEGAPRVRAVLRDILRDEVAHSRLGWAWLSREHAEGAAGFLARHVPAMLEGSVSPRLFERGTPEEESPTLLKHGVLPHTRKRDTFVKALRDVVFPGLERFGVDTGPGRQWLERRSAGRA</sequence>
<evidence type="ECO:0000313" key="3">
    <source>
        <dbReference type="Proteomes" id="UP000518300"/>
    </source>
</evidence>